<evidence type="ECO:0000313" key="2">
    <source>
        <dbReference type="EMBL" id="MBW0520333.1"/>
    </source>
</evidence>
<dbReference type="Proteomes" id="UP000765509">
    <property type="component" value="Unassembled WGS sequence"/>
</dbReference>
<keyword evidence="3" id="KW-1185">Reference proteome</keyword>
<keyword evidence="1" id="KW-1133">Transmembrane helix</keyword>
<comment type="caution">
    <text evidence="2">The sequence shown here is derived from an EMBL/GenBank/DDBJ whole genome shotgun (WGS) entry which is preliminary data.</text>
</comment>
<reference evidence="2" key="1">
    <citation type="submission" date="2021-03" db="EMBL/GenBank/DDBJ databases">
        <title>Draft genome sequence of rust myrtle Austropuccinia psidii MF-1, a brazilian biotype.</title>
        <authorList>
            <person name="Quecine M.C."/>
            <person name="Pachon D.M.R."/>
            <person name="Bonatelli M.L."/>
            <person name="Correr F.H."/>
            <person name="Franceschini L.M."/>
            <person name="Leite T.F."/>
            <person name="Margarido G.R.A."/>
            <person name="Almeida C.A."/>
            <person name="Ferrarezi J.A."/>
            <person name="Labate C.A."/>
        </authorList>
    </citation>
    <scope>NUCLEOTIDE SEQUENCE</scope>
    <source>
        <strain evidence="2">MF-1</strain>
    </source>
</reference>
<dbReference type="EMBL" id="AVOT02028003">
    <property type="protein sequence ID" value="MBW0520333.1"/>
    <property type="molecule type" value="Genomic_DNA"/>
</dbReference>
<gene>
    <name evidence="2" type="ORF">O181_060048</name>
</gene>
<sequence>MDAYINDVICCRSLSISTDLVDHYIVYKNPTTPVTARFLGRCVLIALPFLFVRFVVPASFLTLSILAKTHRLAFPWSNSGKTCSPIIQNFALESHHFSENLTAEHTRCSRKRGELYQAFETQSTLKKQKNKNHRGRCWSLLDSNPEDIYGHATPQVHVALTASCCSQECTEPQSSLSDISSSQIRPRFTAYTASFKPASS</sequence>
<dbReference type="AlphaFoldDB" id="A0A9Q3EJZ6"/>
<feature type="transmembrane region" description="Helical" evidence="1">
    <location>
        <begin position="38"/>
        <end position="67"/>
    </location>
</feature>
<keyword evidence="1" id="KW-0472">Membrane</keyword>
<proteinExistence type="predicted"/>
<evidence type="ECO:0000313" key="3">
    <source>
        <dbReference type="Proteomes" id="UP000765509"/>
    </source>
</evidence>
<organism evidence="2 3">
    <name type="scientific">Austropuccinia psidii MF-1</name>
    <dbReference type="NCBI Taxonomy" id="1389203"/>
    <lineage>
        <taxon>Eukaryota</taxon>
        <taxon>Fungi</taxon>
        <taxon>Dikarya</taxon>
        <taxon>Basidiomycota</taxon>
        <taxon>Pucciniomycotina</taxon>
        <taxon>Pucciniomycetes</taxon>
        <taxon>Pucciniales</taxon>
        <taxon>Sphaerophragmiaceae</taxon>
        <taxon>Austropuccinia</taxon>
    </lineage>
</organism>
<protein>
    <submittedName>
        <fullName evidence="2">Uncharacterized protein</fullName>
    </submittedName>
</protein>
<accession>A0A9Q3EJZ6</accession>
<keyword evidence="1" id="KW-0812">Transmembrane</keyword>
<name>A0A9Q3EJZ6_9BASI</name>
<evidence type="ECO:0000256" key="1">
    <source>
        <dbReference type="SAM" id="Phobius"/>
    </source>
</evidence>